<dbReference type="InterPro" id="IPR001841">
    <property type="entry name" value="Znf_RING"/>
</dbReference>
<evidence type="ECO:0000256" key="4">
    <source>
        <dbReference type="PROSITE-ProRule" id="PRU00175"/>
    </source>
</evidence>
<dbReference type="PROSITE" id="PS50089">
    <property type="entry name" value="ZF_RING_2"/>
    <property type="match status" value="1"/>
</dbReference>
<dbReference type="InterPro" id="IPR052256">
    <property type="entry name" value="E3_ubiquitin-ligase_CHFR"/>
</dbReference>
<evidence type="ECO:0000256" key="1">
    <source>
        <dbReference type="ARBA" id="ARBA00022723"/>
    </source>
</evidence>
<dbReference type="AlphaFoldDB" id="A0A0H2TCE5"/>
<sequence length="161" mass="17846">MGSPKHSVDLEKELTCSICADLLYRPLTLLDCLHTFCGACVKEWFGWQAAAAENAPTPPAPDSPVFTCPSCRAPVRDTRRNATVSTLLDMFLAANPDKVRSDSEKAGMDAKYKPGDVVLPRLNIPERTPEQLRLDEEERRLIDEVRAVSLQEAIAEAEHRA</sequence>
<dbReference type="SMART" id="SM00184">
    <property type="entry name" value="RING"/>
    <property type="match status" value="1"/>
</dbReference>
<dbReference type="Gene3D" id="3.30.40.10">
    <property type="entry name" value="Zinc/RING finger domain, C3HC4 (zinc finger)"/>
    <property type="match status" value="1"/>
</dbReference>
<evidence type="ECO:0000256" key="2">
    <source>
        <dbReference type="ARBA" id="ARBA00022771"/>
    </source>
</evidence>
<dbReference type="InterPro" id="IPR018957">
    <property type="entry name" value="Znf_C3HC4_RING-type"/>
</dbReference>
<dbReference type="Pfam" id="PF00097">
    <property type="entry name" value="zf-C3HC4"/>
    <property type="match status" value="1"/>
</dbReference>
<organism evidence="6">
    <name type="scientific">Magnaporthiopsis poae (strain ATCC 64411 / 73-15)</name>
    <name type="common">Kentucky bluegrass fungus</name>
    <name type="synonym">Magnaporthe poae</name>
    <dbReference type="NCBI Taxonomy" id="644358"/>
    <lineage>
        <taxon>Eukaryota</taxon>
        <taxon>Fungi</taxon>
        <taxon>Dikarya</taxon>
        <taxon>Ascomycota</taxon>
        <taxon>Pezizomycotina</taxon>
        <taxon>Sordariomycetes</taxon>
        <taxon>Sordariomycetidae</taxon>
        <taxon>Magnaporthales</taxon>
        <taxon>Magnaporthaceae</taxon>
        <taxon>Magnaporthiopsis</taxon>
    </lineage>
</organism>
<dbReference type="EMBL" id="GL876966">
    <property type="protein sequence ID" value="KLU81207.1"/>
    <property type="molecule type" value="Genomic_DNA"/>
</dbReference>
<evidence type="ECO:0000313" key="6">
    <source>
        <dbReference type="EMBL" id="KLU81207.1"/>
    </source>
</evidence>
<dbReference type="InterPro" id="IPR017907">
    <property type="entry name" value="Znf_RING_CS"/>
</dbReference>
<dbReference type="GO" id="GO:0004842">
    <property type="term" value="F:ubiquitin-protein transferase activity"/>
    <property type="evidence" value="ECO:0007669"/>
    <property type="project" value="TreeGrafter"/>
</dbReference>
<dbReference type="VEuPathDB" id="FungiDB:MAPG_00301"/>
<reference evidence="6" key="1">
    <citation type="submission" date="2010-05" db="EMBL/GenBank/DDBJ databases">
        <title>The Genome Sequence of Magnaporthe poae strain ATCC 64411.</title>
        <authorList>
            <consortium name="The Broad Institute Genome Sequencing Platform"/>
            <consortium name="Broad Institute Genome Sequencing Center for Infectious Disease"/>
            <person name="Ma L.-J."/>
            <person name="Dead R."/>
            <person name="Young S."/>
            <person name="Zeng Q."/>
            <person name="Koehrsen M."/>
            <person name="Alvarado L."/>
            <person name="Berlin A."/>
            <person name="Chapman S.B."/>
            <person name="Chen Z."/>
            <person name="Freedman E."/>
            <person name="Gellesch M."/>
            <person name="Goldberg J."/>
            <person name="Griggs A."/>
            <person name="Gujja S."/>
            <person name="Heilman E.R."/>
            <person name="Heiman D."/>
            <person name="Hepburn T."/>
            <person name="Howarth C."/>
            <person name="Jen D."/>
            <person name="Larson L."/>
            <person name="Mehta T."/>
            <person name="Neiman D."/>
            <person name="Pearson M."/>
            <person name="Roberts A."/>
            <person name="Saif S."/>
            <person name="Shea T."/>
            <person name="Shenoy N."/>
            <person name="Sisk P."/>
            <person name="Stolte C."/>
            <person name="Sykes S."/>
            <person name="Walk T."/>
            <person name="White J."/>
            <person name="Yandava C."/>
            <person name="Haas B."/>
            <person name="Nusbaum C."/>
            <person name="Birren B."/>
        </authorList>
    </citation>
    <scope>NUCLEOTIDE SEQUENCE</scope>
    <source>
        <strain evidence="6">ATCC 64411</strain>
    </source>
</reference>
<protein>
    <submittedName>
        <fullName evidence="6">RING finger domain-containing protein</fullName>
    </submittedName>
</protein>
<evidence type="ECO:0000259" key="5">
    <source>
        <dbReference type="PROSITE" id="PS50089"/>
    </source>
</evidence>
<keyword evidence="2 4" id="KW-0863">Zinc-finger</keyword>
<name>A0A0H2TCE5_MAGP6</name>
<dbReference type="PANTHER" id="PTHR16079">
    <property type="entry name" value="UBIQUITIN LIGASE PROTEIN CHFR"/>
    <property type="match status" value="1"/>
</dbReference>
<dbReference type="SUPFAM" id="SSF57850">
    <property type="entry name" value="RING/U-box"/>
    <property type="match status" value="1"/>
</dbReference>
<accession>A0A0H2TCE5</accession>
<dbReference type="GO" id="GO:0016567">
    <property type="term" value="P:protein ubiquitination"/>
    <property type="evidence" value="ECO:0007669"/>
    <property type="project" value="TreeGrafter"/>
</dbReference>
<gene>
    <name evidence="6" type="ORF">MAPG_00301</name>
</gene>
<dbReference type="InterPro" id="IPR013083">
    <property type="entry name" value="Znf_RING/FYVE/PHD"/>
</dbReference>
<feature type="domain" description="RING-type" evidence="5">
    <location>
        <begin position="16"/>
        <end position="72"/>
    </location>
</feature>
<evidence type="ECO:0000256" key="3">
    <source>
        <dbReference type="ARBA" id="ARBA00022833"/>
    </source>
</evidence>
<proteinExistence type="predicted"/>
<keyword evidence="3" id="KW-0862">Zinc</keyword>
<dbReference type="PROSITE" id="PS00518">
    <property type="entry name" value="ZF_RING_1"/>
    <property type="match status" value="1"/>
</dbReference>
<feature type="non-terminal residue" evidence="6">
    <location>
        <position position="161"/>
    </location>
</feature>
<dbReference type="PANTHER" id="PTHR16079:SF4">
    <property type="entry name" value="E3 UBIQUITIN-PROTEIN LIGASE CHFR"/>
    <property type="match status" value="1"/>
</dbReference>
<dbReference type="GO" id="GO:0008270">
    <property type="term" value="F:zinc ion binding"/>
    <property type="evidence" value="ECO:0007669"/>
    <property type="project" value="UniProtKB-KW"/>
</dbReference>
<reference evidence="6" key="2">
    <citation type="submission" date="2011-03" db="EMBL/GenBank/DDBJ databases">
        <title>Annotation of Magnaporthe poae ATCC 64411.</title>
        <authorList>
            <person name="Ma L.-J."/>
            <person name="Dead R."/>
            <person name="Young S.K."/>
            <person name="Zeng Q."/>
            <person name="Gargeya S."/>
            <person name="Fitzgerald M."/>
            <person name="Haas B."/>
            <person name="Abouelleil A."/>
            <person name="Alvarado L."/>
            <person name="Arachchi H.M."/>
            <person name="Berlin A."/>
            <person name="Brown A."/>
            <person name="Chapman S.B."/>
            <person name="Chen Z."/>
            <person name="Dunbar C."/>
            <person name="Freedman E."/>
            <person name="Gearin G."/>
            <person name="Gellesch M."/>
            <person name="Goldberg J."/>
            <person name="Griggs A."/>
            <person name="Gujja S."/>
            <person name="Heiman D."/>
            <person name="Howarth C."/>
            <person name="Larson L."/>
            <person name="Lui A."/>
            <person name="MacDonald P.J.P."/>
            <person name="Mehta T."/>
            <person name="Montmayeur A."/>
            <person name="Murphy C."/>
            <person name="Neiman D."/>
            <person name="Pearson M."/>
            <person name="Priest M."/>
            <person name="Roberts A."/>
            <person name="Saif S."/>
            <person name="Shea T."/>
            <person name="Shenoy N."/>
            <person name="Sisk P."/>
            <person name="Stolte C."/>
            <person name="Sykes S."/>
            <person name="Yandava C."/>
            <person name="Wortman J."/>
            <person name="Nusbaum C."/>
            <person name="Birren B."/>
        </authorList>
    </citation>
    <scope>NUCLEOTIDE SEQUENCE</scope>
    <source>
        <strain evidence="6">ATCC 64411</strain>
    </source>
</reference>
<dbReference type="OrthoDB" id="1305878at2759"/>
<dbReference type="GO" id="GO:0005634">
    <property type="term" value="C:nucleus"/>
    <property type="evidence" value="ECO:0007669"/>
    <property type="project" value="TreeGrafter"/>
</dbReference>
<keyword evidence="1" id="KW-0479">Metal-binding</keyword>
<dbReference type="GO" id="GO:0006511">
    <property type="term" value="P:ubiquitin-dependent protein catabolic process"/>
    <property type="evidence" value="ECO:0007669"/>
    <property type="project" value="TreeGrafter"/>
</dbReference>